<dbReference type="OrthoDB" id="572496at2"/>
<dbReference type="Proteomes" id="UP000279968">
    <property type="component" value="Unassembled WGS sequence"/>
</dbReference>
<dbReference type="SUPFAM" id="SSF55729">
    <property type="entry name" value="Acyl-CoA N-acyltransferases (Nat)"/>
    <property type="match status" value="1"/>
</dbReference>
<evidence type="ECO:0000256" key="1">
    <source>
        <dbReference type="ARBA" id="ARBA00022679"/>
    </source>
</evidence>
<feature type="domain" description="N-acetyltransferase" evidence="3">
    <location>
        <begin position="4"/>
        <end position="154"/>
    </location>
</feature>
<dbReference type="Gene3D" id="3.40.630.30">
    <property type="match status" value="1"/>
</dbReference>
<dbReference type="GO" id="GO:0016747">
    <property type="term" value="F:acyltransferase activity, transferring groups other than amino-acyl groups"/>
    <property type="evidence" value="ECO:0007669"/>
    <property type="project" value="InterPro"/>
</dbReference>
<keyword evidence="1 4" id="KW-0808">Transferase</keyword>
<dbReference type="EMBL" id="RBAN01000001">
    <property type="protein sequence ID" value="RKN57610.1"/>
    <property type="molecule type" value="Genomic_DNA"/>
</dbReference>
<comment type="caution">
    <text evidence="4">The sequence shown here is derived from an EMBL/GenBank/DDBJ whole genome shotgun (WGS) entry which is preliminary data.</text>
</comment>
<dbReference type="Pfam" id="PF00583">
    <property type="entry name" value="Acetyltransf_1"/>
    <property type="match status" value="1"/>
</dbReference>
<name>A0A3B0AAS5_9ACTN</name>
<dbReference type="CDD" id="cd04301">
    <property type="entry name" value="NAT_SF"/>
    <property type="match status" value="1"/>
</dbReference>
<evidence type="ECO:0000256" key="2">
    <source>
        <dbReference type="ARBA" id="ARBA00023315"/>
    </source>
</evidence>
<organism evidence="4 5">
    <name type="scientific">Micromonospora costi</name>
    <dbReference type="NCBI Taxonomy" id="1530042"/>
    <lineage>
        <taxon>Bacteria</taxon>
        <taxon>Bacillati</taxon>
        <taxon>Actinomycetota</taxon>
        <taxon>Actinomycetes</taxon>
        <taxon>Micromonosporales</taxon>
        <taxon>Micromonosporaceae</taxon>
        <taxon>Micromonospora</taxon>
    </lineage>
</organism>
<proteinExistence type="predicted"/>
<sequence length="177" mass="19462">MDSPLIRPARQSELNDLALLEIQAGELFHSVGMSEVADHVPDRQALSRSQQQGLIWVAEEDGKIAGYIVARVLDGNAHIEQVSVAPTHARRGIGRRLIAQLETWGRSNDRPATTLTTFRDVPWNGPYYRTLGYRELAGAEIGRELAAAMQHEASLPGIDASRRCAMIKCNGRPPDLA</sequence>
<dbReference type="RefSeq" id="WP_120777800.1">
    <property type="nucleotide sequence ID" value="NZ_JBHLUP010000009.1"/>
</dbReference>
<dbReference type="AlphaFoldDB" id="A0A3B0AAS5"/>
<gene>
    <name evidence="4" type="ORF">D7193_02835</name>
</gene>
<dbReference type="PANTHER" id="PTHR43800:SF1">
    <property type="entry name" value="PEPTIDYL-LYSINE N-ACETYLTRANSFERASE YJAB"/>
    <property type="match status" value="1"/>
</dbReference>
<protein>
    <submittedName>
        <fullName evidence="4">GNAT family N-acetyltransferase</fullName>
    </submittedName>
</protein>
<dbReference type="PANTHER" id="PTHR43800">
    <property type="entry name" value="PEPTIDYL-LYSINE N-ACETYLTRANSFERASE YJAB"/>
    <property type="match status" value="1"/>
</dbReference>
<evidence type="ECO:0000259" key="3">
    <source>
        <dbReference type="PROSITE" id="PS51186"/>
    </source>
</evidence>
<evidence type="ECO:0000313" key="4">
    <source>
        <dbReference type="EMBL" id="RKN57610.1"/>
    </source>
</evidence>
<reference evidence="4 5" key="1">
    <citation type="journal article" date="2015" name="Int. J. Syst. Evol. Microbiol.">
        <title>Micromonospora costi sp. nov., isolated from a leaf of Costus speciosus.</title>
        <authorList>
            <person name="Thawai C."/>
        </authorList>
    </citation>
    <scope>NUCLEOTIDE SEQUENCE [LARGE SCALE GENOMIC DNA]</scope>
    <source>
        <strain evidence="4 5">CS1-12</strain>
    </source>
</reference>
<keyword evidence="5" id="KW-1185">Reference proteome</keyword>
<accession>A0A3B0AAS5</accession>
<dbReference type="InterPro" id="IPR016181">
    <property type="entry name" value="Acyl_CoA_acyltransferase"/>
</dbReference>
<dbReference type="InterPro" id="IPR000182">
    <property type="entry name" value="GNAT_dom"/>
</dbReference>
<evidence type="ECO:0000313" key="5">
    <source>
        <dbReference type="Proteomes" id="UP000279968"/>
    </source>
</evidence>
<dbReference type="PROSITE" id="PS51186">
    <property type="entry name" value="GNAT"/>
    <property type="match status" value="1"/>
</dbReference>
<keyword evidence="2" id="KW-0012">Acyltransferase</keyword>